<keyword evidence="1" id="KW-0479">Metal-binding</keyword>
<dbReference type="GO" id="GO:0046872">
    <property type="term" value="F:metal ion binding"/>
    <property type="evidence" value="ECO:0007669"/>
    <property type="project" value="UniProtKB-KW"/>
</dbReference>
<dbReference type="Gene3D" id="2.60.120.330">
    <property type="entry name" value="B-lactam Antibiotic, Isopenicillin N Synthase, Chain"/>
    <property type="match status" value="1"/>
</dbReference>
<gene>
    <name evidence="4" type="ORF">HRI_003407000</name>
</gene>
<sequence>MTTSNVTFNYYPRCPNPGLTVGVFPHSDGSLITVILQDDNGGLYVRATDGSWIHVQPINGALIVNIGDVLQIMSNDKYKSVEHRVVANGSKNRVSVPVFVTPRPNAVIGPLSEAMESGEQPLYKEVVYSDYSSHHFGKKHDGKKSLDFARI</sequence>
<dbReference type="PROSITE" id="PS51471">
    <property type="entry name" value="FE2OG_OXY"/>
    <property type="match status" value="1"/>
</dbReference>
<evidence type="ECO:0000313" key="4">
    <source>
        <dbReference type="EMBL" id="GMI97377.1"/>
    </source>
</evidence>
<dbReference type="Proteomes" id="UP001165190">
    <property type="component" value="Unassembled WGS sequence"/>
</dbReference>
<dbReference type="InterPro" id="IPR044861">
    <property type="entry name" value="IPNS-like_FE2OG_OXY"/>
</dbReference>
<keyword evidence="2" id="KW-0408">Iron</keyword>
<comment type="caution">
    <text evidence="4">The sequence shown here is derived from an EMBL/GenBank/DDBJ whole genome shotgun (WGS) entry which is preliminary data.</text>
</comment>
<dbReference type="InterPro" id="IPR050295">
    <property type="entry name" value="Plant_2OG-oxidoreductases"/>
</dbReference>
<name>A0A9W7IIL4_HIBTR</name>
<proteinExistence type="predicted"/>
<dbReference type="Pfam" id="PF03171">
    <property type="entry name" value="2OG-FeII_Oxy"/>
    <property type="match status" value="1"/>
</dbReference>
<dbReference type="PANTHER" id="PTHR47991">
    <property type="entry name" value="OXOGLUTARATE/IRON-DEPENDENT DIOXYGENASE"/>
    <property type="match status" value="1"/>
</dbReference>
<feature type="domain" description="Fe2OG dioxygenase" evidence="3">
    <location>
        <begin position="2"/>
        <end position="102"/>
    </location>
</feature>
<organism evidence="4 5">
    <name type="scientific">Hibiscus trionum</name>
    <name type="common">Flower of an hour</name>
    <dbReference type="NCBI Taxonomy" id="183268"/>
    <lineage>
        <taxon>Eukaryota</taxon>
        <taxon>Viridiplantae</taxon>
        <taxon>Streptophyta</taxon>
        <taxon>Embryophyta</taxon>
        <taxon>Tracheophyta</taxon>
        <taxon>Spermatophyta</taxon>
        <taxon>Magnoliopsida</taxon>
        <taxon>eudicotyledons</taxon>
        <taxon>Gunneridae</taxon>
        <taxon>Pentapetalae</taxon>
        <taxon>rosids</taxon>
        <taxon>malvids</taxon>
        <taxon>Malvales</taxon>
        <taxon>Malvaceae</taxon>
        <taxon>Malvoideae</taxon>
        <taxon>Hibiscus</taxon>
    </lineage>
</organism>
<keyword evidence="5" id="KW-1185">Reference proteome</keyword>
<dbReference type="InterPro" id="IPR027443">
    <property type="entry name" value="IPNS-like_sf"/>
</dbReference>
<evidence type="ECO:0000256" key="1">
    <source>
        <dbReference type="ARBA" id="ARBA00022723"/>
    </source>
</evidence>
<dbReference type="OrthoDB" id="288590at2759"/>
<dbReference type="EMBL" id="BSYR01000030">
    <property type="protein sequence ID" value="GMI97377.1"/>
    <property type="molecule type" value="Genomic_DNA"/>
</dbReference>
<evidence type="ECO:0000259" key="3">
    <source>
        <dbReference type="PROSITE" id="PS51471"/>
    </source>
</evidence>
<protein>
    <recommendedName>
        <fullName evidence="3">Fe2OG dioxygenase domain-containing protein</fullName>
    </recommendedName>
</protein>
<dbReference type="AlphaFoldDB" id="A0A9W7IIL4"/>
<accession>A0A9W7IIL4</accession>
<reference evidence="4" key="1">
    <citation type="submission" date="2023-05" db="EMBL/GenBank/DDBJ databases">
        <title>Genome and transcriptome analyses reveal genes involved in the formation of fine ridges on petal epidermal cells in Hibiscus trionum.</title>
        <authorList>
            <person name="Koshimizu S."/>
            <person name="Masuda S."/>
            <person name="Ishii T."/>
            <person name="Shirasu K."/>
            <person name="Hoshino A."/>
            <person name="Arita M."/>
        </authorList>
    </citation>
    <scope>NUCLEOTIDE SEQUENCE</scope>
    <source>
        <strain evidence="4">Hamamatsu line</strain>
    </source>
</reference>
<dbReference type="SUPFAM" id="SSF51197">
    <property type="entry name" value="Clavaminate synthase-like"/>
    <property type="match status" value="1"/>
</dbReference>
<dbReference type="InterPro" id="IPR005123">
    <property type="entry name" value="Oxoglu/Fe-dep_dioxygenase_dom"/>
</dbReference>
<evidence type="ECO:0000313" key="5">
    <source>
        <dbReference type="Proteomes" id="UP001165190"/>
    </source>
</evidence>
<evidence type="ECO:0000256" key="2">
    <source>
        <dbReference type="ARBA" id="ARBA00023004"/>
    </source>
</evidence>